<evidence type="ECO:0000259" key="1">
    <source>
        <dbReference type="Pfam" id="PF00700"/>
    </source>
</evidence>
<gene>
    <name evidence="2" type="ORF">SDC9_199587</name>
</gene>
<dbReference type="InterPro" id="IPR046358">
    <property type="entry name" value="Flagellin_C"/>
</dbReference>
<evidence type="ECO:0000313" key="2">
    <source>
        <dbReference type="EMBL" id="MPN51936.1"/>
    </source>
</evidence>
<dbReference type="Gene3D" id="1.20.1330.10">
    <property type="entry name" value="f41 fragment of flagellin, N-terminal domain"/>
    <property type="match status" value="1"/>
</dbReference>
<feature type="domain" description="Flagellin C-terminal" evidence="1">
    <location>
        <begin position="86"/>
        <end position="166"/>
    </location>
</feature>
<organism evidence="2">
    <name type="scientific">bioreactor metagenome</name>
    <dbReference type="NCBI Taxonomy" id="1076179"/>
    <lineage>
        <taxon>unclassified sequences</taxon>
        <taxon>metagenomes</taxon>
        <taxon>ecological metagenomes</taxon>
    </lineage>
</organism>
<accession>A0A645ILN2</accession>
<reference evidence="2" key="1">
    <citation type="submission" date="2019-08" db="EMBL/GenBank/DDBJ databases">
        <authorList>
            <person name="Kucharzyk K."/>
            <person name="Murdoch R.W."/>
            <person name="Higgins S."/>
            <person name="Loffler F."/>
        </authorList>
    </citation>
    <scope>NUCLEOTIDE SEQUENCE</scope>
</reference>
<name>A0A645ILN2_9ZZZZ</name>
<dbReference type="Pfam" id="PF00700">
    <property type="entry name" value="Flagellin_C"/>
    <property type="match status" value="1"/>
</dbReference>
<comment type="caution">
    <text evidence="2">The sequence shown here is derived from an EMBL/GenBank/DDBJ whole genome shotgun (WGS) entry which is preliminary data.</text>
</comment>
<protein>
    <recommendedName>
        <fullName evidence="1">Flagellin C-terminal domain-containing protein</fullName>
    </recommendedName>
</protein>
<proteinExistence type="predicted"/>
<dbReference type="SUPFAM" id="SSF64518">
    <property type="entry name" value="Phase 1 flagellin"/>
    <property type="match status" value="1"/>
</dbReference>
<dbReference type="AlphaFoldDB" id="A0A645ILN2"/>
<sequence length="168" mass="18209">MDQETAYVDVGSGLTEKDGTLVSSSAFNTAISGIGYLGYGVDEDGDPKSIVSIMNQLSQIFSRCDADSGDYASTQDQEDAERLTGKMEDALDTLTNNWTELDGKSSYLESNATRLTSMSDDLNEQILGIEQADLADAITDFSWAQYCYNAALKVGNSILSQSLIDYMD</sequence>
<dbReference type="EMBL" id="VSSQ01117542">
    <property type="protein sequence ID" value="MPN51936.1"/>
    <property type="molecule type" value="Genomic_DNA"/>
</dbReference>